<organism evidence="2 3">
    <name type="scientific">Electrophorus voltai</name>
    <dbReference type="NCBI Taxonomy" id="2609070"/>
    <lineage>
        <taxon>Eukaryota</taxon>
        <taxon>Metazoa</taxon>
        <taxon>Chordata</taxon>
        <taxon>Craniata</taxon>
        <taxon>Vertebrata</taxon>
        <taxon>Euteleostomi</taxon>
        <taxon>Actinopterygii</taxon>
        <taxon>Neopterygii</taxon>
        <taxon>Teleostei</taxon>
        <taxon>Ostariophysi</taxon>
        <taxon>Gymnotiformes</taxon>
        <taxon>Gymnotoidei</taxon>
        <taxon>Gymnotidae</taxon>
        <taxon>Electrophorus</taxon>
    </lineage>
</organism>
<evidence type="ECO:0000313" key="2">
    <source>
        <dbReference type="EMBL" id="KAK1803267.1"/>
    </source>
</evidence>
<dbReference type="AlphaFoldDB" id="A0AAD9E5T7"/>
<accession>A0AAD9E5T7</accession>
<proteinExistence type="predicted"/>
<protein>
    <submittedName>
        <fullName evidence="2">Uncharacterized protein</fullName>
    </submittedName>
</protein>
<sequence length="172" mass="19953">MLQRTQPRSWNTDTFPSSVYTLPPPHFPFKPKPASHVVILVLCCNKRVIVLYTTRPASCSASCSARYRNIDRQRMLGKKYKKKTGKKERNRSSRDLMGKPSTLLDTLGVDSAESYRPLTDYKNRYKGDQYPGPDSAGSYDPYWDYRESYGEYEQSEGYTEVSLRWEFTDVSF</sequence>
<gene>
    <name evidence="2" type="ORF">P4O66_004051</name>
</gene>
<keyword evidence="3" id="KW-1185">Reference proteome</keyword>
<evidence type="ECO:0000313" key="3">
    <source>
        <dbReference type="Proteomes" id="UP001239994"/>
    </source>
</evidence>
<feature type="compositionally biased region" description="Basic residues" evidence="1">
    <location>
        <begin position="77"/>
        <end position="89"/>
    </location>
</feature>
<evidence type="ECO:0000256" key="1">
    <source>
        <dbReference type="SAM" id="MobiDB-lite"/>
    </source>
</evidence>
<feature type="region of interest" description="Disordered" evidence="1">
    <location>
        <begin position="77"/>
        <end position="103"/>
    </location>
</feature>
<dbReference type="EMBL" id="JAROKS010000005">
    <property type="protein sequence ID" value="KAK1803267.1"/>
    <property type="molecule type" value="Genomic_DNA"/>
</dbReference>
<reference evidence="2" key="1">
    <citation type="submission" date="2023-03" db="EMBL/GenBank/DDBJ databases">
        <title>Electrophorus voltai genome.</title>
        <authorList>
            <person name="Bian C."/>
        </authorList>
    </citation>
    <scope>NUCLEOTIDE SEQUENCE</scope>
    <source>
        <strain evidence="2">CB-2022</strain>
        <tissue evidence="2">Muscle</tissue>
    </source>
</reference>
<name>A0AAD9E5T7_9TELE</name>
<comment type="caution">
    <text evidence="2">The sequence shown here is derived from an EMBL/GenBank/DDBJ whole genome shotgun (WGS) entry which is preliminary data.</text>
</comment>
<dbReference type="Proteomes" id="UP001239994">
    <property type="component" value="Unassembled WGS sequence"/>
</dbReference>